<protein>
    <recommendedName>
        <fullName evidence="3">Right handed beta helix domain-containing protein</fullName>
    </recommendedName>
</protein>
<proteinExistence type="predicted"/>
<evidence type="ECO:0000313" key="2">
    <source>
        <dbReference type="Proteomes" id="UP001281761"/>
    </source>
</evidence>
<accession>A0ABQ9YCZ9</accession>
<dbReference type="InterPro" id="IPR011050">
    <property type="entry name" value="Pectin_lyase_fold/virulence"/>
</dbReference>
<comment type="caution">
    <text evidence="1">The sequence shown here is derived from an EMBL/GenBank/DDBJ whole genome shotgun (WGS) entry which is preliminary data.</text>
</comment>
<evidence type="ECO:0008006" key="3">
    <source>
        <dbReference type="Google" id="ProtNLM"/>
    </source>
</evidence>
<dbReference type="EMBL" id="JARBJD010000015">
    <property type="protein sequence ID" value="KAK2961580.1"/>
    <property type="molecule type" value="Genomic_DNA"/>
</dbReference>
<name>A0ABQ9YCZ9_9EUKA</name>
<organism evidence="1 2">
    <name type="scientific">Blattamonas nauphoetae</name>
    <dbReference type="NCBI Taxonomy" id="2049346"/>
    <lineage>
        <taxon>Eukaryota</taxon>
        <taxon>Metamonada</taxon>
        <taxon>Preaxostyla</taxon>
        <taxon>Oxymonadida</taxon>
        <taxon>Blattamonas</taxon>
    </lineage>
</organism>
<gene>
    <name evidence="1" type="ORF">BLNAU_3378</name>
</gene>
<sequence length="412" mass="45299">MYQRSAHIHSASIDLQDVIKEYADDVTKIELHFCRDVYDNNALYLVQNGWLVVEKRSKKVEKNVGIVAVYSILRFAQYVSFNPHVPVNRNLTFIDPEEHALLDLVKGDVPAFVLVNSSLTFVLIKINLPQKAAFAQAQQDSILNITNCLFTVGDFFKPLLCGTRSKLIIYNQFLGHGIFYSSLIEGPDDTADPHLALIMENATFANLENKAQKPVLAGQDVQKVTIFNSKFKELKCTDVGELPTKPVEGVANRSVVMKDTQINYIAGALNGGLVYGLQASFLTYASSYMPNGGVLYLPHDTVNVTMSNSTIYNPTTPDGHGAVIYTTGRSTITVEQCVIDNAEAGKSGAFIYAGKGVDAVTLNNVTFTLSGAQEGGGLINLDERRRVGVLQQNRQSLHQLRKLYLRSEPSGS</sequence>
<dbReference type="SUPFAM" id="SSF51126">
    <property type="entry name" value="Pectin lyase-like"/>
    <property type="match status" value="1"/>
</dbReference>
<keyword evidence="2" id="KW-1185">Reference proteome</keyword>
<reference evidence="1 2" key="1">
    <citation type="journal article" date="2022" name="bioRxiv">
        <title>Genomics of Preaxostyla Flagellates Illuminates Evolutionary Transitions and the Path Towards Mitochondrial Loss.</title>
        <authorList>
            <person name="Novak L.V.F."/>
            <person name="Treitli S.C."/>
            <person name="Pyrih J."/>
            <person name="Halakuc P."/>
            <person name="Pipaliya S.V."/>
            <person name="Vacek V."/>
            <person name="Brzon O."/>
            <person name="Soukal P."/>
            <person name="Eme L."/>
            <person name="Dacks J.B."/>
            <person name="Karnkowska A."/>
            <person name="Elias M."/>
            <person name="Hampl V."/>
        </authorList>
    </citation>
    <scope>NUCLEOTIDE SEQUENCE [LARGE SCALE GENOMIC DNA]</scope>
    <source>
        <strain evidence="1">NAU3</strain>
        <tissue evidence="1">Gut</tissue>
    </source>
</reference>
<evidence type="ECO:0000313" key="1">
    <source>
        <dbReference type="EMBL" id="KAK2961580.1"/>
    </source>
</evidence>
<dbReference type="Proteomes" id="UP001281761">
    <property type="component" value="Unassembled WGS sequence"/>
</dbReference>